<dbReference type="PANTHER" id="PTHR24421:SF10">
    <property type="entry name" value="NITRATE_NITRITE SENSOR PROTEIN NARQ"/>
    <property type="match status" value="1"/>
</dbReference>
<gene>
    <name evidence="7" type="ORF">T9A_02841</name>
</gene>
<evidence type="ECO:0000256" key="1">
    <source>
        <dbReference type="ARBA" id="ARBA00000085"/>
    </source>
</evidence>
<keyword evidence="8" id="KW-1185">Reference proteome</keyword>
<dbReference type="CDD" id="cd16917">
    <property type="entry name" value="HATPase_UhpB-NarQ-NarX-like"/>
    <property type="match status" value="1"/>
</dbReference>
<evidence type="ECO:0000256" key="4">
    <source>
        <dbReference type="ARBA" id="ARBA00022777"/>
    </source>
</evidence>
<evidence type="ECO:0000256" key="2">
    <source>
        <dbReference type="ARBA" id="ARBA00012438"/>
    </source>
</evidence>
<comment type="caution">
    <text evidence="7">The sequence shown here is derived from an EMBL/GenBank/DDBJ whole genome shotgun (WGS) entry which is preliminary data.</text>
</comment>
<keyword evidence="4" id="KW-0418">Kinase</keyword>
<evidence type="ECO:0000313" key="8">
    <source>
        <dbReference type="Proteomes" id="UP000029443"/>
    </source>
</evidence>
<reference evidence="7 8" key="1">
    <citation type="submission" date="2012-09" db="EMBL/GenBank/DDBJ databases">
        <title>Genome Sequence of alkane-degrading Bacterium Alcanivorax jadensis T9.</title>
        <authorList>
            <person name="Lai Q."/>
            <person name="Shao Z."/>
        </authorList>
    </citation>
    <scope>NUCLEOTIDE SEQUENCE [LARGE SCALE GENOMIC DNA]</scope>
    <source>
        <strain evidence="7 8">T9</strain>
    </source>
</reference>
<dbReference type="InterPro" id="IPR036890">
    <property type="entry name" value="HATPase_C_sf"/>
</dbReference>
<protein>
    <recommendedName>
        <fullName evidence="2">histidine kinase</fullName>
        <ecNumber evidence="2">2.7.13.3</ecNumber>
    </recommendedName>
</protein>
<dbReference type="InterPro" id="IPR050482">
    <property type="entry name" value="Sensor_HK_TwoCompSys"/>
</dbReference>
<keyword evidence="6" id="KW-0812">Transmembrane</keyword>
<feature type="transmembrane region" description="Helical" evidence="6">
    <location>
        <begin position="345"/>
        <end position="368"/>
    </location>
</feature>
<name>A0ABR4W9M8_9GAMM</name>
<dbReference type="Proteomes" id="UP000029443">
    <property type="component" value="Unassembled WGS sequence"/>
</dbReference>
<sequence>MFSLKTRIAMGFLLVVAYGLMTIIVALSLPVSEIHFRTDKDTIVATLEDGREISVTQFSNDRQRIPADPILLLEEPDVLPGYAAMNDFFRAHQFLESALTSGSLSLQDENGNAVAISSSSRSLVSLPGLFWLQLICGLSGMVICLLVWVPARSDIAINSFALTGLSYVLFSSAAAIYSTRELFMPGQLFALLSGINHFGALLFSASLGAFLWNYPRQAPSIWFSGMFYLLFAVAIVVDQAQLVTTPAAGFHSWVMGIFLLGLGGAFWQAWKTRGHRQDRIALRWTVLSIVLGTVFFAGGMIVPAMLTMPTPASQGLLFTTFLLMYLGMAMGVVRHRLFNLEPWWFSLWSWLLGGLVIMLTDLLLATLLTLSGPATLALSVALIGWLYFPVRQYLWGKLIRNQRQGLDSWLSQALPAMLQEQQNAPEQSGIAAALQAVFSPLSLKRAEGPVANVSIEDNGNRLLVPDSKEPHHFELLHPHDGQRVFSRHDVETSKLVLALHTLVNQTRTAREEGASEERNRIRRDMHDDLGAKLLHLLHKSPADSKPLVREAIADLRDLLKAMEGHALSLDAAASQWREETSRRCRDHDVTLQWNENIIPATLHAMQFSETTRIIREAVSNALKHSETPLLSVTLHGDTDKLNIIIANSGLDPSATPGPQRGLNIMQFRASKIGGGFEFGIADQHWQVLLSVPVNR</sequence>
<evidence type="ECO:0000256" key="3">
    <source>
        <dbReference type="ARBA" id="ARBA00022679"/>
    </source>
</evidence>
<keyword evidence="6" id="KW-1133">Transmembrane helix</keyword>
<feature type="transmembrane region" description="Helical" evidence="6">
    <location>
        <begin position="312"/>
        <end position="333"/>
    </location>
</feature>
<feature type="transmembrane region" description="Helical" evidence="6">
    <location>
        <begin position="226"/>
        <end position="244"/>
    </location>
</feature>
<feature type="transmembrane region" description="Helical" evidence="6">
    <location>
        <begin position="155"/>
        <end position="177"/>
    </location>
</feature>
<evidence type="ECO:0000313" key="7">
    <source>
        <dbReference type="EMBL" id="KGD60083.1"/>
    </source>
</evidence>
<dbReference type="EMBL" id="ARXU01000014">
    <property type="protein sequence ID" value="KGD60083.1"/>
    <property type="molecule type" value="Genomic_DNA"/>
</dbReference>
<feature type="transmembrane region" description="Helical" evidence="6">
    <location>
        <begin position="128"/>
        <end position="148"/>
    </location>
</feature>
<comment type="catalytic activity">
    <reaction evidence="1">
        <text>ATP + protein L-histidine = ADP + protein N-phospho-L-histidine.</text>
        <dbReference type="EC" id="2.7.13.3"/>
    </reaction>
</comment>
<feature type="transmembrane region" description="Helical" evidence="6">
    <location>
        <begin position="374"/>
        <end position="394"/>
    </location>
</feature>
<dbReference type="SUPFAM" id="SSF55874">
    <property type="entry name" value="ATPase domain of HSP90 chaperone/DNA topoisomerase II/histidine kinase"/>
    <property type="match status" value="1"/>
</dbReference>
<dbReference type="PANTHER" id="PTHR24421">
    <property type="entry name" value="NITRATE/NITRITE SENSOR PROTEIN NARX-RELATED"/>
    <property type="match status" value="1"/>
</dbReference>
<dbReference type="EC" id="2.7.13.3" evidence="2"/>
<feature type="transmembrane region" description="Helical" evidence="6">
    <location>
        <begin position="250"/>
        <end position="270"/>
    </location>
</feature>
<keyword evidence="6" id="KW-0472">Membrane</keyword>
<evidence type="ECO:0000256" key="5">
    <source>
        <dbReference type="ARBA" id="ARBA00023012"/>
    </source>
</evidence>
<feature type="transmembrane region" description="Helical" evidence="6">
    <location>
        <begin position="12"/>
        <end position="31"/>
    </location>
</feature>
<keyword evidence="3" id="KW-0808">Transferase</keyword>
<accession>A0ABR4W9M8</accession>
<feature type="transmembrane region" description="Helical" evidence="6">
    <location>
        <begin position="189"/>
        <end position="214"/>
    </location>
</feature>
<organism evidence="7 8">
    <name type="scientific">Alcanivorax jadensis T9</name>
    <dbReference type="NCBI Taxonomy" id="1177181"/>
    <lineage>
        <taxon>Bacteria</taxon>
        <taxon>Pseudomonadati</taxon>
        <taxon>Pseudomonadota</taxon>
        <taxon>Gammaproteobacteria</taxon>
        <taxon>Oceanospirillales</taxon>
        <taxon>Alcanivoracaceae</taxon>
        <taxon>Alcanivorax</taxon>
    </lineage>
</organism>
<feature type="transmembrane region" description="Helical" evidence="6">
    <location>
        <begin position="282"/>
        <end position="306"/>
    </location>
</feature>
<dbReference type="RefSeq" id="WP_035249757.1">
    <property type="nucleotide sequence ID" value="NZ_ARXU01000014.1"/>
</dbReference>
<keyword evidence="5" id="KW-0902">Two-component regulatory system</keyword>
<dbReference type="Gene3D" id="3.30.565.10">
    <property type="entry name" value="Histidine kinase-like ATPase, C-terminal domain"/>
    <property type="match status" value="1"/>
</dbReference>
<proteinExistence type="predicted"/>
<evidence type="ECO:0000256" key="6">
    <source>
        <dbReference type="SAM" id="Phobius"/>
    </source>
</evidence>